<proteinExistence type="predicted"/>
<gene>
    <name evidence="1" type="ORF">IAB68_05485</name>
</gene>
<organism evidence="1 2">
    <name type="scientific">Candidatus Aphodocola excrementigallinarum</name>
    <dbReference type="NCBI Taxonomy" id="2840670"/>
    <lineage>
        <taxon>Bacteria</taxon>
        <taxon>Bacillati</taxon>
        <taxon>Bacillota</taxon>
        <taxon>Bacilli</taxon>
        <taxon>Candidatus Aphodocola</taxon>
    </lineage>
</organism>
<sequence length="294" mass="35150">MSKLYKWDKKDLRTQFFKLKDEIKNDNFSLEQTLMQEYYLEAIIEMIETNKFNFNLLDKYPYLLLPNKTLKKTIKDSIKNYSTKYQKDIIKQTSKNIISKNEIDIKPLIKKNISVEKQIQFIKNNFSNTTKLSKAHDKLFNPNNHLLKITKKFGEDAFWNVKNNGYISNINNQTIIDFVTLCHEIGHYDEFVITNEAIDKKINAYNKTKLNNYTEIYSIFYELLSVIILYNEEYINDYESSVLLDYIKDVNTYNIEYFLLAMDYVCNNKNVDINPIRTLTNRLSDLSMYYYSYI</sequence>
<name>A0A9D1INR6_9FIRM</name>
<dbReference type="EMBL" id="DVMT01000054">
    <property type="protein sequence ID" value="HIU40733.1"/>
    <property type="molecule type" value="Genomic_DNA"/>
</dbReference>
<dbReference type="Proteomes" id="UP000824074">
    <property type="component" value="Unassembled WGS sequence"/>
</dbReference>
<evidence type="ECO:0000313" key="1">
    <source>
        <dbReference type="EMBL" id="HIU40733.1"/>
    </source>
</evidence>
<reference evidence="1" key="2">
    <citation type="journal article" date="2021" name="PeerJ">
        <title>Extensive microbial diversity within the chicken gut microbiome revealed by metagenomics and culture.</title>
        <authorList>
            <person name="Gilroy R."/>
            <person name="Ravi A."/>
            <person name="Getino M."/>
            <person name="Pursley I."/>
            <person name="Horton D.L."/>
            <person name="Alikhan N.F."/>
            <person name="Baker D."/>
            <person name="Gharbi K."/>
            <person name="Hall N."/>
            <person name="Watson M."/>
            <person name="Adriaenssens E.M."/>
            <person name="Foster-Nyarko E."/>
            <person name="Jarju S."/>
            <person name="Secka A."/>
            <person name="Antonio M."/>
            <person name="Oren A."/>
            <person name="Chaudhuri R.R."/>
            <person name="La Ragione R."/>
            <person name="Hildebrand F."/>
            <person name="Pallen M.J."/>
        </authorList>
    </citation>
    <scope>NUCLEOTIDE SEQUENCE</scope>
    <source>
        <strain evidence="1">CHK193-30670</strain>
    </source>
</reference>
<accession>A0A9D1INR6</accession>
<comment type="caution">
    <text evidence="1">The sequence shown here is derived from an EMBL/GenBank/DDBJ whole genome shotgun (WGS) entry which is preliminary data.</text>
</comment>
<feature type="non-terminal residue" evidence="1">
    <location>
        <position position="294"/>
    </location>
</feature>
<reference evidence="1" key="1">
    <citation type="submission" date="2020-10" db="EMBL/GenBank/DDBJ databases">
        <authorList>
            <person name="Gilroy R."/>
        </authorList>
    </citation>
    <scope>NUCLEOTIDE SEQUENCE</scope>
    <source>
        <strain evidence="1">CHK193-30670</strain>
    </source>
</reference>
<protein>
    <submittedName>
        <fullName evidence="1">Uncharacterized protein</fullName>
    </submittedName>
</protein>
<evidence type="ECO:0000313" key="2">
    <source>
        <dbReference type="Proteomes" id="UP000824074"/>
    </source>
</evidence>
<dbReference type="AlphaFoldDB" id="A0A9D1INR6"/>